<evidence type="ECO:0000313" key="1">
    <source>
        <dbReference type="EMBL" id="KAL2555883.1"/>
    </source>
</evidence>
<dbReference type="PANTHER" id="PTHR31903:SF4">
    <property type="entry name" value="OS11G0490300 PROTEIN"/>
    <property type="match status" value="1"/>
</dbReference>
<evidence type="ECO:0000313" key="2">
    <source>
        <dbReference type="Proteomes" id="UP001604277"/>
    </source>
</evidence>
<protein>
    <submittedName>
        <fullName evidence="1">Uncharacterized protein</fullName>
    </submittedName>
</protein>
<dbReference type="Proteomes" id="UP001604277">
    <property type="component" value="Unassembled WGS sequence"/>
</dbReference>
<dbReference type="PANTHER" id="PTHR31903">
    <property type="entry name" value="F12F1.11-RELATED"/>
    <property type="match status" value="1"/>
</dbReference>
<dbReference type="AlphaFoldDB" id="A0ABD1X1M9"/>
<reference evidence="2" key="1">
    <citation type="submission" date="2024-07" db="EMBL/GenBank/DDBJ databases">
        <title>Two chromosome-level genome assemblies of Korean endemic species Abeliophyllum distichum and Forsythia ovata (Oleaceae).</title>
        <authorList>
            <person name="Jang H."/>
        </authorList>
    </citation>
    <scope>NUCLEOTIDE SEQUENCE [LARGE SCALE GENOMIC DNA]</scope>
</reference>
<gene>
    <name evidence="1" type="ORF">Fot_00622</name>
</gene>
<organism evidence="1 2">
    <name type="scientific">Forsythia ovata</name>
    <dbReference type="NCBI Taxonomy" id="205694"/>
    <lineage>
        <taxon>Eukaryota</taxon>
        <taxon>Viridiplantae</taxon>
        <taxon>Streptophyta</taxon>
        <taxon>Embryophyta</taxon>
        <taxon>Tracheophyta</taxon>
        <taxon>Spermatophyta</taxon>
        <taxon>Magnoliopsida</taxon>
        <taxon>eudicotyledons</taxon>
        <taxon>Gunneridae</taxon>
        <taxon>Pentapetalae</taxon>
        <taxon>asterids</taxon>
        <taxon>lamiids</taxon>
        <taxon>Lamiales</taxon>
        <taxon>Oleaceae</taxon>
        <taxon>Forsythieae</taxon>
        <taxon>Forsythia</taxon>
    </lineage>
</organism>
<keyword evidence="2" id="KW-1185">Reference proteome</keyword>
<dbReference type="EMBL" id="JBFOLJ010000001">
    <property type="protein sequence ID" value="KAL2555883.1"/>
    <property type="molecule type" value="Genomic_DNA"/>
</dbReference>
<proteinExistence type="predicted"/>
<name>A0ABD1X1M9_9LAMI</name>
<accession>A0ABD1X1M9</accession>
<comment type="caution">
    <text evidence="1">The sequence shown here is derived from an EMBL/GenBank/DDBJ whole genome shotgun (WGS) entry which is preliminary data.</text>
</comment>
<sequence length="227" mass="25508">MCWNPSFVTTDPTVLKLLPAAILALISVISFKINMSLKLTNPPVFAADERKKSLKKSQVNEHGHKLPASFDCECFDCYTSFWSRWNSWDPNRELIQQAIEAFEEHLSNREQSRKSNNGKSRKRKKVGCWKTEKIADGIGILDFPAMEMKSESLDSGLPETELSMSTLVEDAVVAESGESEVKDDVVPKEESVVVSPPSTVVVHHHKGLARKVLPDVLGLFNSRLWRL</sequence>